<dbReference type="Proteomes" id="UP000248975">
    <property type="component" value="Unassembled WGS sequence"/>
</dbReference>
<gene>
    <name evidence="1" type="ORF">DI533_20515</name>
</gene>
<sequence>MATFFDGFEQFGNNDRPDQLLRLAGYTLNGAVTVAGGRKGGGSSLTTYRSNFQRAWTFSGNAMSIGFAVKMDARGPLIAIRKGTTAMLVWSDPETGLVNIGTSLATGNPGYVNPLKDRWYYFEIEMTKNDSAFKLYVNGRLDQTYPLNGNINGDLIIEYNPYTLFEGSDFGSDTGTRIFDDIYLSDSARIQPIQVTTRFPTADSEPLDWSFTGAASHWQAVGQLPPDMLDKFIYTAKDGATDQFTSAAALPDTNPIRYLQMMALFRKATSDPMDLIFNIDDQKVTQSNIPKDWTFRYMPFNASGYTAGNIGAAKFGAQLDL</sequence>
<proteinExistence type="predicted"/>
<accession>A0A2W5RYX5</accession>
<reference evidence="1 2" key="1">
    <citation type="submission" date="2017-08" db="EMBL/GenBank/DDBJ databases">
        <title>Infants hospitalized years apart are colonized by the same room-sourced microbial strains.</title>
        <authorList>
            <person name="Brooks B."/>
            <person name="Olm M.R."/>
            <person name="Firek B.A."/>
            <person name="Baker R."/>
            <person name="Thomas B.C."/>
            <person name="Morowitz M.J."/>
            <person name="Banfield J.F."/>
        </authorList>
    </citation>
    <scope>NUCLEOTIDE SEQUENCE [LARGE SCALE GENOMIC DNA]</scope>
    <source>
        <strain evidence="1">S2_003_000_R2_11</strain>
    </source>
</reference>
<dbReference type="SUPFAM" id="SSF49899">
    <property type="entry name" value="Concanavalin A-like lectins/glucanases"/>
    <property type="match status" value="1"/>
</dbReference>
<protein>
    <submittedName>
        <fullName evidence="1">Uncharacterized protein</fullName>
    </submittedName>
</protein>
<dbReference type="InterPro" id="IPR013320">
    <property type="entry name" value="ConA-like_dom_sf"/>
</dbReference>
<dbReference type="Gene3D" id="2.60.120.200">
    <property type="match status" value="1"/>
</dbReference>
<evidence type="ECO:0000313" key="2">
    <source>
        <dbReference type="Proteomes" id="UP000248975"/>
    </source>
</evidence>
<comment type="caution">
    <text evidence="1">The sequence shown here is derived from an EMBL/GenBank/DDBJ whole genome shotgun (WGS) entry which is preliminary data.</text>
</comment>
<name>A0A2W5RYX5_CERSP</name>
<dbReference type="AlphaFoldDB" id="A0A2W5RYX5"/>
<dbReference type="EMBL" id="QFQS01000010">
    <property type="protein sequence ID" value="PZQ95046.1"/>
    <property type="molecule type" value="Genomic_DNA"/>
</dbReference>
<organism evidence="1 2">
    <name type="scientific">Cereibacter sphaeroides</name>
    <name type="common">Rhodobacter sphaeroides</name>
    <dbReference type="NCBI Taxonomy" id="1063"/>
    <lineage>
        <taxon>Bacteria</taxon>
        <taxon>Pseudomonadati</taxon>
        <taxon>Pseudomonadota</taxon>
        <taxon>Alphaproteobacteria</taxon>
        <taxon>Rhodobacterales</taxon>
        <taxon>Paracoccaceae</taxon>
        <taxon>Cereibacter</taxon>
    </lineage>
</organism>
<evidence type="ECO:0000313" key="1">
    <source>
        <dbReference type="EMBL" id="PZQ95046.1"/>
    </source>
</evidence>